<evidence type="ECO:0000256" key="3">
    <source>
        <dbReference type="SAM" id="SignalP"/>
    </source>
</evidence>
<dbReference type="InterPro" id="IPR047589">
    <property type="entry name" value="DUF11_rpt"/>
</dbReference>
<keyword evidence="3" id="KW-0732">Signal</keyword>
<feature type="compositionally biased region" description="Low complexity" evidence="1">
    <location>
        <begin position="84"/>
        <end position="93"/>
    </location>
</feature>
<dbReference type="Proteomes" id="UP001446032">
    <property type="component" value="Unassembled WGS sequence"/>
</dbReference>
<feature type="signal peptide" evidence="3">
    <location>
        <begin position="1"/>
        <end position="29"/>
    </location>
</feature>
<keyword evidence="2" id="KW-0812">Transmembrane</keyword>
<proteinExistence type="predicted"/>
<gene>
    <name evidence="5" type="ORF">WMO75_02040</name>
</gene>
<evidence type="ECO:0000256" key="2">
    <source>
        <dbReference type="SAM" id="Phobius"/>
    </source>
</evidence>
<evidence type="ECO:0000259" key="4">
    <source>
        <dbReference type="Pfam" id="PF01345"/>
    </source>
</evidence>
<keyword evidence="2" id="KW-0472">Membrane</keyword>
<feature type="domain" description="DUF11" evidence="4">
    <location>
        <begin position="237"/>
        <end position="340"/>
    </location>
</feature>
<comment type="caution">
    <text evidence="5">The sequence shown here is derived from an EMBL/GenBank/DDBJ whole genome shotgun (WGS) entry which is preliminary data.</text>
</comment>
<dbReference type="NCBIfam" id="TIGR01451">
    <property type="entry name" value="B_ant_repeat"/>
    <property type="match status" value="1"/>
</dbReference>
<dbReference type="PANTHER" id="PTHR34819">
    <property type="entry name" value="LARGE CYSTEINE-RICH PERIPLASMIC PROTEIN OMCB"/>
    <property type="match status" value="1"/>
</dbReference>
<keyword evidence="2" id="KW-1133">Transmembrane helix</keyword>
<keyword evidence="6" id="KW-1185">Reference proteome</keyword>
<feature type="region of interest" description="Disordered" evidence="1">
    <location>
        <begin position="84"/>
        <end position="107"/>
    </location>
</feature>
<feature type="region of interest" description="Disordered" evidence="1">
    <location>
        <begin position="356"/>
        <end position="393"/>
    </location>
</feature>
<feature type="chain" id="PRO_5046907516" evidence="3">
    <location>
        <begin position="30"/>
        <end position="420"/>
    </location>
</feature>
<organism evidence="5 6">
    <name type="scientific">Blautia intestinihominis</name>
    <dbReference type="NCBI Taxonomy" id="3133152"/>
    <lineage>
        <taxon>Bacteria</taxon>
        <taxon>Bacillati</taxon>
        <taxon>Bacillota</taxon>
        <taxon>Clostridia</taxon>
        <taxon>Lachnospirales</taxon>
        <taxon>Lachnospiraceae</taxon>
        <taxon>Blautia</taxon>
    </lineage>
</organism>
<sequence>MKNKIWRNWKMTGAALIMSCSLLMGSGSAVLGAELAESDIFLEDAEEINPPEESETEQELDLAEVVDEIRTMEAAETLEITEIPEITESPTATDIPPFTDSEEKDQTPSYKMWITPQQTQIKAGKELLYTISVENTGKCPLKNICLQSTFSDTSLEGTWEEAEDAEIQEKNLKLEKLETGIKKEFYFSVQLPETQSGKICLYLNGTAEYEEEETGELRSLVSVEQSSETEILPLKADFQVTKTADRTMAVPGDKVTFQICIRNTGERTLHSVVTTEKFQLQNVPVRFLEAEGIVLNKARTKARIEKIEPGCSVGLLAEVTLPEKLKDQKLVNEVSVTTTETGERKVTSKTEIEVYRTAETPTPEPEAVSDEGAPNQNAEKKGQAASTHPKTGDPMKPVLWLMMIPGSLLAAGWVRSRMRN</sequence>
<evidence type="ECO:0000256" key="1">
    <source>
        <dbReference type="SAM" id="MobiDB-lite"/>
    </source>
</evidence>
<accession>A0ABV1AHK1</accession>
<protein>
    <submittedName>
        <fullName evidence="5">DUF11 domain-containing protein</fullName>
    </submittedName>
</protein>
<evidence type="ECO:0000313" key="6">
    <source>
        <dbReference type="Proteomes" id="UP001446032"/>
    </source>
</evidence>
<dbReference type="RefSeq" id="WP_118252092.1">
    <property type="nucleotide sequence ID" value="NZ_JBBMEI010000003.1"/>
</dbReference>
<dbReference type="InterPro" id="IPR001434">
    <property type="entry name" value="OmcB-like_DUF11"/>
</dbReference>
<dbReference type="InterPro" id="IPR051172">
    <property type="entry name" value="Chlamydia_OmcB"/>
</dbReference>
<reference evidence="5 6" key="1">
    <citation type="submission" date="2024-03" db="EMBL/GenBank/DDBJ databases">
        <title>Human intestinal bacterial collection.</title>
        <authorList>
            <person name="Pauvert C."/>
            <person name="Hitch T.C.A."/>
            <person name="Clavel T."/>
        </authorList>
    </citation>
    <scope>NUCLEOTIDE SEQUENCE [LARGE SCALE GENOMIC DNA]</scope>
    <source>
        <strain evidence="5 6">CLA-AA-H95</strain>
    </source>
</reference>
<name>A0ABV1AHK1_9FIRM</name>
<dbReference type="EMBL" id="JBBMEI010000003">
    <property type="protein sequence ID" value="MEQ2357133.1"/>
    <property type="molecule type" value="Genomic_DNA"/>
</dbReference>
<feature type="transmembrane region" description="Helical" evidence="2">
    <location>
        <begin position="397"/>
        <end position="414"/>
    </location>
</feature>
<dbReference type="Pfam" id="PF01345">
    <property type="entry name" value="DUF11"/>
    <property type="match status" value="1"/>
</dbReference>
<evidence type="ECO:0000313" key="5">
    <source>
        <dbReference type="EMBL" id="MEQ2357133.1"/>
    </source>
</evidence>